<feature type="compositionally biased region" description="Basic and acidic residues" evidence="4">
    <location>
        <begin position="1"/>
        <end position="12"/>
    </location>
</feature>
<feature type="compositionally biased region" description="Basic and acidic residues" evidence="4">
    <location>
        <begin position="205"/>
        <end position="216"/>
    </location>
</feature>
<feature type="region of interest" description="Disordered" evidence="4">
    <location>
        <begin position="1"/>
        <end position="29"/>
    </location>
</feature>
<keyword evidence="6" id="KW-1185">Reference proteome</keyword>
<evidence type="ECO:0000256" key="2">
    <source>
        <dbReference type="ARBA" id="ARBA00022795"/>
    </source>
</evidence>
<sequence length="230" mass="25732">MALVQEIKDGKVVDSSASQSKKTDTDSKSNTYDKEMFLKLLVAEMQYQDPLEPTSNTEYVSELASFSQIEAVQSVQSQMSTIEANSLVGKYVILLDDDQYISGKVDYVMTEDNKMFLSVNNKLYSIDKLDSVCDDDYYEGVLSAQTFADMIKKLPTVYTLTTADEDKIKEARQFYDAMTDSQKSFVSADTVKSLEKLEERLRALKDAEAEVGKDSTDDTTTSDDTTTATE</sequence>
<dbReference type="EMBL" id="JACOPG010000001">
    <property type="protein sequence ID" value="MBC5685296.1"/>
    <property type="molecule type" value="Genomic_DNA"/>
</dbReference>
<keyword evidence="5" id="KW-0282">Flagellum</keyword>
<reference evidence="5 6" key="1">
    <citation type="submission" date="2020-08" db="EMBL/GenBank/DDBJ databases">
        <title>Genome public.</title>
        <authorList>
            <person name="Liu C."/>
            <person name="Sun Q."/>
        </authorList>
    </citation>
    <scope>NUCLEOTIDE SEQUENCE [LARGE SCALE GENOMIC DNA]</scope>
    <source>
        <strain evidence="5 6">NSJ-9</strain>
    </source>
</reference>
<dbReference type="Proteomes" id="UP000643810">
    <property type="component" value="Unassembled WGS sequence"/>
</dbReference>
<keyword evidence="5" id="KW-0969">Cilium</keyword>
<accession>A0ABR7GEQ8</accession>
<dbReference type="RefSeq" id="WP_118534721.1">
    <property type="nucleotide sequence ID" value="NZ_JACOPG010000001.1"/>
</dbReference>
<dbReference type="Pfam" id="PF03963">
    <property type="entry name" value="FlgD"/>
    <property type="match status" value="1"/>
</dbReference>
<evidence type="ECO:0000256" key="4">
    <source>
        <dbReference type="SAM" id="MobiDB-lite"/>
    </source>
</evidence>
<keyword evidence="2 3" id="KW-1005">Bacterial flagellum biogenesis</keyword>
<organism evidence="5 6">
    <name type="scientific">Roseburia lenta</name>
    <dbReference type="NCBI Taxonomy" id="2763061"/>
    <lineage>
        <taxon>Bacteria</taxon>
        <taxon>Bacillati</taxon>
        <taxon>Bacillota</taxon>
        <taxon>Clostridia</taxon>
        <taxon>Lachnospirales</taxon>
        <taxon>Lachnospiraceae</taxon>
        <taxon>Roseburia</taxon>
    </lineage>
</organism>
<feature type="region of interest" description="Disordered" evidence="4">
    <location>
        <begin position="205"/>
        <end position="230"/>
    </location>
</feature>
<feature type="compositionally biased region" description="Low complexity" evidence="4">
    <location>
        <begin position="218"/>
        <end position="230"/>
    </location>
</feature>
<comment type="caution">
    <text evidence="5">The sequence shown here is derived from an EMBL/GenBank/DDBJ whole genome shotgun (WGS) entry which is preliminary data.</text>
</comment>
<name>A0ABR7GEQ8_9FIRM</name>
<evidence type="ECO:0000313" key="6">
    <source>
        <dbReference type="Proteomes" id="UP000643810"/>
    </source>
</evidence>
<comment type="similarity">
    <text evidence="1 3">Belongs to the FlgD family.</text>
</comment>
<evidence type="ECO:0000256" key="1">
    <source>
        <dbReference type="ARBA" id="ARBA00010577"/>
    </source>
</evidence>
<protein>
    <recommendedName>
        <fullName evidence="3">Basal-body rod modification protein FlgD</fullName>
    </recommendedName>
</protein>
<comment type="function">
    <text evidence="3">Required for flagellar hook formation. May act as a scaffolding protein.</text>
</comment>
<proteinExistence type="inferred from homology"/>
<evidence type="ECO:0000313" key="5">
    <source>
        <dbReference type="EMBL" id="MBC5685296.1"/>
    </source>
</evidence>
<keyword evidence="5" id="KW-0966">Cell projection</keyword>
<evidence type="ECO:0000256" key="3">
    <source>
        <dbReference type="RuleBase" id="RU362076"/>
    </source>
</evidence>
<gene>
    <name evidence="5" type="ORF">H8R94_01480</name>
</gene>
<dbReference type="InterPro" id="IPR005648">
    <property type="entry name" value="FlgD"/>
</dbReference>